<evidence type="ECO:0000313" key="2">
    <source>
        <dbReference type="EMBL" id="CAA9308183.1"/>
    </source>
</evidence>
<name>A0A6J4KJQ8_9CYAN</name>
<reference evidence="2" key="1">
    <citation type="submission" date="2020-02" db="EMBL/GenBank/DDBJ databases">
        <authorList>
            <person name="Meier V. D."/>
        </authorList>
    </citation>
    <scope>NUCLEOTIDE SEQUENCE</scope>
    <source>
        <strain evidence="2">AVDCRST_MAG94</strain>
    </source>
</reference>
<accession>A0A6J4KJQ8</accession>
<organism evidence="2">
    <name type="scientific">uncultured Leptolyngbya sp</name>
    <dbReference type="NCBI Taxonomy" id="332963"/>
    <lineage>
        <taxon>Bacteria</taxon>
        <taxon>Bacillati</taxon>
        <taxon>Cyanobacteriota</taxon>
        <taxon>Cyanophyceae</taxon>
        <taxon>Leptolyngbyales</taxon>
        <taxon>Leptolyngbyaceae</taxon>
        <taxon>Leptolyngbya group</taxon>
        <taxon>Leptolyngbya</taxon>
        <taxon>environmental samples</taxon>
    </lineage>
</organism>
<dbReference type="InterPro" id="IPR021810">
    <property type="entry name" value="T1RH-like_C"/>
</dbReference>
<proteinExistence type="predicted"/>
<dbReference type="EC" id="3.1.21.3" evidence="2"/>
<sequence length="77" mass="8992">MGQDQLRELAIVLVARVRKNASIDWNLKESVRARMKVMVKRLLRQYGYPPDMQALAIELVLEQAKVFTEFEVETNRS</sequence>
<feature type="domain" description="Type I restriction enzyme HindI endonuclease subunit-like C-terminal" evidence="1">
    <location>
        <begin position="1"/>
        <end position="68"/>
    </location>
</feature>
<dbReference type="AlphaFoldDB" id="A0A6J4KJQ8"/>
<dbReference type="GO" id="GO:0009035">
    <property type="term" value="F:type I site-specific deoxyribonuclease activity"/>
    <property type="evidence" value="ECO:0007669"/>
    <property type="project" value="UniProtKB-EC"/>
</dbReference>
<dbReference type="Pfam" id="PF11867">
    <property type="entry name" value="T1RH-like_C"/>
    <property type="match status" value="1"/>
</dbReference>
<gene>
    <name evidence="2" type="ORF">AVDCRST_MAG94-800</name>
</gene>
<dbReference type="EMBL" id="CADCTY010000271">
    <property type="protein sequence ID" value="CAA9308183.1"/>
    <property type="molecule type" value="Genomic_DNA"/>
</dbReference>
<keyword evidence="2" id="KW-0378">Hydrolase</keyword>
<protein>
    <submittedName>
        <fullName evidence="2">Type I restriction-modification system, restriction subunit R</fullName>
        <ecNumber evidence="2">3.1.21.3</ecNumber>
    </submittedName>
</protein>
<evidence type="ECO:0000259" key="1">
    <source>
        <dbReference type="Pfam" id="PF11867"/>
    </source>
</evidence>